<gene>
    <name evidence="2" type="ORF">L195_g033003</name>
</gene>
<accession>A0A2K3LES1</accession>
<evidence type="ECO:0000256" key="1">
    <source>
        <dbReference type="ARBA" id="ARBA00022821"/>
    </source>
</evidence>
<protein>
    <submittedName>
        <fullName evidence="2">Disease resistance protein (TIR-NBS-LRR class)</fullName>
    </submittedName>
</protein>
<reference evidence="2 3" key="2">
    <citation type="journal article" date="2017" name="Front. Plant Sci.">
        <title>Gene Classification and Mining of Molecular Markers Useful in Red Clover (Trifolium pratense) Breeding.</title>
        <authorList>
            <person name="Istvanek J."/>
            <person name="Dluhosova J."/>
            <person name="Dluhos P."/>
            <person name="Patkova L."/>
            <person name="Nedelnik J."/>
            <person name="Repkova J."/>
        </authorList>
    </citation>
    <scope>NUCLEOTIDE SEQUENCE [LARGE SCALE GENOMIC DNA]</scope>
    <source>
        <strain evidence="3">cv. Tatra</strain>
        <tissue evidence="2">Young leaves</tissue>
    </source>
</reference>
<comment type="caution">
    <text evidence="2">The sequence shown here is derived from an EMBL/GenBank/DDBJ whole genome shotgun (WGS) entry which is preliminary data.</text>
</comment>
<dbReference type="AlphaFoldDB" id="A0A2K3LES1"/>
<reference evidence="2 3" key="1">
    <citation type="journal article" date="2014" name="Am. J. Bot.">
        <title>Genome assembly and annotation for red clover (Trifolium pratense; Fabaceae).</title>
        <authorList>
            <person name="Istvanek J."/>
            <person name="Jaros M."/>
            <person name="Krenek A."/>
            <person name="Repkova J."/>
        </authorList>
    </citation>
    <scope>NUCLEOTIDE SEQUENCE [LARGE SCALE GENOMIC DNA]</scope>
    <source>
        <strain evidence="3">cv. Tatra</strain>
        <tissue evidence="2">Young leaves</tissue>
    </source>
</reference>
<evidence type="ECO:0000313" key="2">
    <source>
        <dbReference type="EMBL" id="PNX77043.1"/>
    </source>
</evidence>
<dbReference type="InterPro" id="IPR032675">
    <property type="entry name" value="LRR_dom_sf"/>
</dbReference>
<dbReference type="EMBL" id="ASHM01031685">
    <property type="protein sequence ID" value="PNX77043.1"/>
    <property type="molecule type" value="Genomic_DNA"/>
</dbReference>
<dbReference type="Gene3D" id="3.80.10.10">
    <property type="entry name" value="Ribonuclease Inhibitor"/>
    <property type="match status" value="1"/>
</dbReference>
<dbReference type="Proteomes" id="UP000236291">
    <property type="component" value="Unassembled WGS sequence"/>
</dbReference>
<dbReference type="PANTHER" id="PTHR36766">
    <property type="entry name" value="PLANT BROAD-SPECTRUM MILDEW RESISTANCE PROTEIN RPW8"/>
    <property type="match status" value="1"/>
</dbReference>
<feature type="non-terminal residue" evidence="2">
    <location>
        <position position="440"/>
    </location>
</feature>
<evidence type="ECO:0000313" key="3">
    <source>
        <dbReference type="Proteomes" id="UP000236291"/>
    </source>
</evidence>
<sequence length="440" mass="49311">MVVSLRCKKLEILVSGKHLTSLQMINVSGCSSLREFSLSSDLIEVLDLSTTVTKSKLEAIFDGLESLKVLYLKDCSNLLELPVTISSLSSLYELRLDGSNVKMLPTYIKNLSSLRILSLDNCKKLGCLPELPPHIRELKADNCISLVDVSSLKALSQGMVGERKYISFKNNMKLDAPSLDRIMDDVILTMKTAAFHNTAAVHGYFGYSYNSVQVCLPGHRVPRQFKFRTIGFSSSITIEFPHPSKSFGLIFSVVVSSSYGTKEHGDGALIKCQHYLEDGRKKFLTFPFMLDKEITDLSLDHIFLWFSPFSCTFNNSTVFEFGVTTTTGKPNGSYSLKECGICPIYCSEFQRIAATVNLDTDLETKIALKLSQMFGSDWNESVQFESESIERYVDDDERELGNDIDSVERCDEKESTCIQKNQQDSDLNEKCSCSSYDCLI</sequence>
<name>A0A2K3LES1_TRIPR</name>
<organism evidence="2 3">
    <name type="scientific">Trifolium pratense</name>
    <name type="common">Red clover</name>
    <dbReference type="NCBI Taxonomy" id="57577"/>
    <lineage>
        <taxon>Eukaryota</taxon>
        <taxon>Viridiplantae</taxon>
        <taxon>Streptophyta</taxon>
        <taxon>Embryophyta</taxon>
        <taxon>Tracheophyta</taxon>
        <taxon>Spermatophyta</taxon>
        <taxon>Magnoliopsida</taxon>
        <taxon>eudicotyledons</taxon>
        <taxon>Gunneridae</taxon>
        <taxon>Pentapetalae</taxon>
        <taxon>rosids</taxon>
        <taxon>fabids</taxon>
        <taxon>Fabales</taxon>
        <taxon>Fabaceae</taxon>
        <taxon>Papilionoideae</taxon>
        <taxon>50 kb inversion clade</taxon>
        <taxon>NPAAA clade</taxon>
        <taxon>Hologalegina</taxon>
        <taxon>IRL clade</taxon>
        <taxon>Trifolieae</taxon>
        <taxon>Trifolium</taxon>
    </lineage>
</organism>
<proteinExistence type="predicted"/>
<keyword evidence="1" id="KW-0611">Plant defense</keyword>
<dbReference type="PANTHER" id="PTHR36766:SF40">
    <property type="entry name" value="DISEASE RESISTANCE PROTEIN RGA3"/>
    <property type="match status" value="1"/>
</dbReference>
<dbReference type="GO" id="GO:0006952">
    <property type="term" value="P:defense response"/>
    <property type="evidence" value="ECO:0007669"/>
    <property type="project" value="UniProtKB-KW"/>
</dbReference>
<dbReference type="SUPFAM" id="SSF52058">
    <property type="entry name" value="L domain-like"/>
    <property type="match status" value="1"/>
</dbReference>